<sequence>MQHQDRQDVVIAPFPLLMQPLHRASWTIQRKQDSFTLSGSKAGMCLFLSRKKEHHK</sequence>
<accession>F7VD51</accession>
<dbReference type="AlphaFoldDB" id="F7VD51"/>
<reference evidence="1 2" key="1">
    <citation type="journal article" date="2011" name="Biochem. Biophys. Res. Commun.">
        <title>Increased number of Arginine-based salt bridges contributes to the thermotolerance of thermotolerant acetic acid bacteria, Acetobacter tropicalis SKU1100.</title>
        <authorList>
            <person name="Matsutani M."/>
            <person name="Hirakawa H."/>
            <person name="Nishikura M."/>
            <person name="Soemphol W."/>
            <person name="Ali I.A.I."/>
            <person name="Yakushi T."/>
            <person name="Matsushita K."/>
        </authorList>
    </citation>
    <scope>NUCLEOTIDE SEQUENCE [LARGE SCALE GENOMIC DNA]</scope>
    <source>
        <strain evidence="1 2">NBRC 101654</strain>
    </source>
</reference>
<evidence type="ECO:0000313" key="1">
    <source>
        <dbReference type="EMBL" id="GAA08296.1"/>
    </source>
</evidence>
<organism evidence="1 2">
    <name type="scientific">Acetobacter tropicalis NBRC 101654</name>
    <dbReference type="NCBI Taxonomy" id="749388"/>
    <lineage>
        <taxon>Bacteria</taxon>
        <taxon>Pseudomonadati</taxon>
        <taxon>Pseudomonadota</taxon>
        <taxon>Alphaproteobacteria</taxon>
        <taxon>Acetobacterales</taxon>
        <taxon>Acetobacteraceae</taxon>
        <taxon>Acetobacter</taxon>
    </lineage>
</organism>
<dbReference type="EMBL" id="BABS01000029">
    <property type="protein sequence ID" value="GAA08296.1"/>
    <property type="molecule type" value="Genomic_DNA"/>
</dbReference>
<gene>
    <name evidence="1" type="ORF">ATPR_1300</name>
</gene>
<dbReference type="Proteomes" id="UP000004319">
    <property type="component" value="Unassembled WGS sequence"/>
</dbReference>
<comment type="caution">
    <text evidence="1">The sequence shown here is derived from an EMBL/GenBank/DDBJ whole genome shotgun (WGS) entry which is preliminary data.</text>
</comment>
<name>F7VD51_9PROT</name>
<protein>
    <submittedName>
        <fullName evidence="1">Uncharacterized protein</fullName>
    </submittedName>
</protein>
<proteinExistence type="predicted"/>
<evidence type="ECO:0000313" key="2">
    <source>
        <dbReference type="Proteomes" id="UP000004319"/>
    </source>
</evidence>